<comment type="caution">
    <text evidence="1">The sequence shown here is derived from an EMBL/GenBank/DDBJ whole genome shotgun (WGS) entry which is preliminary data.</text>
</comment>
<accession>A0ABW6BCK3</accession>
<protein>
    <submittedName>
        <fullName evidence="1">Uncharacterized protein</fullName>
    </submittedName>
</protein>
<dbReference type="RefSeq" id="WP_320185120.1">
    <property type="nucleotide sequence ID" value="NZ_CP138332.1"/>
</dbReference>
<name>A0ABW6BCK3_9SPHI</name>
<organism evidence="1 2">
    <name type="scientific">Sphingobacterium bambusae</name>
    <dbReference type="NCBI Taxonomy" id="662858"/>
    <lineage>
        <taxon>Bacteria</taxon>
        <taxon>Pseudomonadati</taxon>
        <taxon>Bacteroidota</taxon>
        <taxon>Sphingobacteriia</taxon>
        <taxon>Sphingobacteriales</taxon>
        <taxon>Sphingobacteriaceae</taxon>
        <taxon>Sphingobacterium</taxon>
    </lineage>
</organism>
<sequence length="124" mass="14472">MIAATSVPFFKDLAQYDFDNANHDFHNDYSFEKLSYASGLLRLVFKSLIGRNQLSLMFTDVNIMTIDFFNVNDVENLTLDILYRGRAEVNGALIERLEDGRGYFYLEFYEGQTLEFWATGFYLE</sequence>
<dbReference type="Proteomes" id="UP001597525">
    <property type="component" value="Unassembled WGS sequence"/>
</dbReference>
<dbReference type="EMBL" id="JBHUPB010000005">
    <property type="protein sequence ID" value="MFD2967191.1"/>
    <property type="molecule type" value="Genomic_DNA"/>
</dbReference>
<reference evidence="2" key="1">
    <citation type="journal article" date="2019" name="Int. J. Syst. Evol. Microbiol.">
        <title>The Global Catalogue of Microorganisms (GCM) 10K type strain sequencing project: providing services to taxonomists for standard genome sequencing and annotation.</title>
        <authorList>
            <consortium name="The Broad Institute Genomics Platform"/>
            <consortium name="The Broad Institute Genome Sequencing Center for Infectious Disease"/>
            <person name="Wu L."/>
            <person name="Ma J."/>
        </authorList>
    </citation>
    <scope>NUCLEOTIDE SEQUENCE [LARGE SCALE GENOMIC DNA]</scope>
    <source>
        <strain evidence="2">KCTC 22814</strain>
    </source>
</reference>
<proteinExistence type="predicted"/>
<keyword evidence="2" id="KW-1185">Reference proteome</keyword>
<evidence type="ECO:0000313" key="1">
    <source>
        <dbReference type="EMBL" id="MFD2967191.1"/>
    </source>
</evidence>
<evidence type="ECO:0000313" key="2">
    <source>
        <dbReference type="Proteomes" id="UP001597525"/>
    </source>
</evidence>
<gene>
    <name evidence="1" type="ORF">ACFS7Y_07325</name>
</gene>